<feature type="signal peptide" evidence="1">
    <location>
        <begin position="1"/>
        <end position="24"/>
    </location>
</feature>
<evidence type="ECO:0000259" key="2">
    <source>
        <dbReference type="Pfam" id="PF03886"/>
    </source>
</evidence>
<protein>
    <submittedName>
        <fullName evidence="4">ABC transporter</fullName>
    </submittedName>
    <submittedName>
        <fullName evidence="3">ABC-type transport auxiliary lipoprotein family protein</fullName>
    </submittedName>
</protein>
<comment type="caution">
    <text evidence="4">The sequence shown here is derived from an EMBL/GenBank/DDBJ whole genome shotgun (WGS) entry which is preliminary data.</text>
</comment>
<reference evidence="3" key="3">
    <citation type="submission" date="2021-11" db="EMBL/GenBank/DDBJ databases">
        <authorList>
            <person name="Denance N."/>
            <person name="Briand M."/>
            <person name="Dupas E."/>
            <person name="Durand K."/>
            <person name="Legendre B."/>
            <person name="Cunty A."/>
            <person name="Donnadieu C."/>
            <person name="Lopez Roques C."/>
            <person name="Cesbron S."/>
            <person name="Jacques M.A."/>
        </authorList>
    </citation>
    <scope>NUCLEOTIDE SEQUENCE</scope>
    <source>
        <strain evidence="3">CFBP8070</strain>
    </source>
</reference>
<dbReference type="Proteomes" id="UP001220702">
    <property type="component" value="Unassembled WGS sequence"/>
</dbReference>
<dbReference type="Pfam" id="PF03886">
    <property type="entry name" value="ABC_trans_aux"/>
    <property type="match status" value="1"/>
</dbReference>
<dbReference type="RefSeq" id="WP_004083987.1">
    <property type="nucleotide sequence ID" value="NZ_CP047134.1"/>
</dbReference>
<dbReference type="EMBL" id="JAJKGN010000001">
    <property type="protein sequence ID" value="MDC6408303.1"/>
    <property type="molecule type" value="Genomic_DNA"/>
</dbReference>
<evidence type="ECO:0000313" key="3">
    <source>
        <dbReference type="EMBL" id="MDC6408303.1"/>
    </source>
</evidence>
<evidence type="ECO:0000256" key="1">
    <source>
        <dbReference type="SAM" id="SignalP"/>
    </source>
</evidence>
<dbReference type="EMBL" id="VDCJ01000333">
    <property type="protein sequence ID" value="MRU23187.1"/>
    <property type="molecule type" value="Genomic_DNA"/>
</dbReference>
<dbReference type="PROSITE" id="PS51257">
    <property type="entry name" value="PROKAR_LIPOPROTEIN"/>
    <property type="match status" value="1"/>
</dbReference>
<name>A0A9Q4QS74_XYLFS</name>
<sequence length="213" mass="23331">MKLIHPLVCLSVLTLASCSSTLLGEKKPTTIYSPQIHVTTDPSWPRVTWHLTVLHPKAPRMIDTPRINVQPTPGEIQVYHNVSWAQPTTDMLEDALIRVFEDSGKIAGVTRAGTGIRTDYSLSLDLRRFESDYAGTPMPTATIEVNAKLIGAHNKRLIASRTFIVTQPATNTDTSTVANAFGQALTQLTNELVGWTLTMGQSDAISNDKPSQH</sequence>
<feature type="chain" id="PRO_5040354972" evidence="1">
    <location>
        <begin position="25"/>
        <end position="213"/>
    </location>
</feature>
<keyword evidence="1" id="KW-0732">Signal</keyword>
<keyword evidence="3" id="KW-0449">Lipoprotein</keyword>
<dbReference type="AlphaFoldDB" id="A0A9Q4QS74"/>
<reference evidence="4" key="2">
    <citation type="journal article" date="2020" name="Appl. Environ. Microbiol.">
        <title>Multiple intercontinental introductions associated with the emergence of a plant pathogen in Europe.</title>
        <authorList>
            <person name="Landa B.B."/>
            <person name="Castillo A.I."/>
            <person name="Giampetruzzi A."/>
            <person name="Kahn A."/>
            <person name="Roman-Ecija M."/>
            <person name="Velasco-Amo M.P."/>
            <person name="Navas-Cortes J.A."/>
            <person name="Marco-Noales E."/>
            <person name="Barbe S."/>
            <person name="Moralejo E."/>
            <person name="Coletta-Filho H.D."/>
            <person name="Saldarelli P."/>
            <person name="Saponari M."/>
            <person name="Almeida R.P.P."/>
        </authorList>
    </citation>
    <scope>NUCLEOTIDE SEQUENCE</scope>
    <source>
        <strain evidence="4">XYL1981</strain>
    </source>
</reference>
<gene>
    <name evidence="4" type="ORF">FG476_03555</name>
    <name evidence="3" type="ORF">LOK82_06545</name>
</gene>
<dbReference type="SUPFAM" id="SSF159594">
    <property type="entry name" value="XCC0632-like"/>
    <property type="match status" value="1"/>
</dbReference>
<reference evidence="4" key="1">
    <citation type="submission" date="2019-05" db="EMBL/GenBank/DDBJ databases">
        <authorList>
            <person name="Castillo A."/>
            <person name="Giampetruzzi A."/>
            <person name="Landa B."/>
            <person name="Saponari M."/>
            <person name="Almeida R.P.P."/>
            <person name="Moralejo E."/>
            <person name="Marco-Noales E."/>
            <person name="Velasco-Amo M.P."/>
            <person name="Roman-Ecija M."/>
            <person name="Navarro I."/>
            <person name="Monterde A."/>
            <person name="Barbe S."/>
        </authorList>
    </citation>
    <scope>NUCLEOTIDE SEQUENCE</scope>
    <source>
        <strain evidence="4">XYL1981</strain>
    </source>
</reference>
<accession>A0A9Q4QS74</accession>
<feature type="domain" description="ABC-type transport auxiliary lipoprotein component" evidence="2">
    <location>
        <begin position="33"/>
        <end position="192"/>
    </location>
</feature>
<dbReference type="Proteomes" id="UP000474061">
    <property type="component" value="Unassembled WGS sequence"/>
</dbReference>
<organism evidence="4 5">
    <name type="scientific">Xylella fastidiosa subsp. multiplex</name>
    <dbReference type="NCBI Taxonomy" id="644357"/>
    <lineage>
        <taxon>Bacteria</taxon>
        <taxon>Pseudomonadati</taxon>
        <taxon>Pseudomonadota</taxon>
        <taxon>Gammaproteobacteria</taxon>
        <taxon>Lysobacterales</taxon>
        <taxon>Lysobacteraceae</taxon>
        <taxon>Xylella</taxon>
    </lineage>
</organism>
<reference evidence="3" key="4">
    <citation type="journal article" date="2023" name="Commun. Biol.">
        <title>Suspicions of two bridgehead invasions of Xylella fastidiosa subsp. multiplex in France.</title>
        <authorList>
            <person name="Dupas E."/>
            <person name="Durand K."/>
            <person name="Rieux A."/>
            <person name="Briand M."/>
            <person name="Pruvost O."/>
            <person name="Cunty A."/>
            <person name="Denance N."/>
            <person name="Donnadieu C."/>
            <person name="Legendre B."/>
            <person name="Lopez-Roques C."/>
            <person name="Cesbron S."/>
            <person name="Ravigne V."/>
            <person name="Jacques M.A."/>
        </authorList>
    </citation>
    <scope>NUCLEOTIDE SEQUENCE</scope>
    <source>
        <strain evidence="3">CFBP8070</strain>
    </source>
</reference>
<evidence type="ECO:0000313" key="4">
    <source>
        <dbReference type="EMBL" id="MRU23187.1"/>
    </source>
</evidence>
<proteinExistence type="predicted"/>
<dbReference type="InterPro" id="IPR005586">
    <property type="entry name" value="ABC_trans_aux"/>
</dbReference>
<dbReference type="Gene3D" id="3.40.50.10610">
    <property type="entry name" value="ABC-type transport auxiliary lipoprotein component"/>
    <property type="match status" value="1"/>
</dbReference>
<evidence type="ECO:0000313" key="5">
    <source>
        <dbReference type="Proteomes" id="UP000474061"/>
    </source>
</evidence>